<keyword evidence="1" id="KW-1003">Cell membrane</keyword>
<dbReference type="InterPro" id="IPR025971">
    <property type="entry name" value="LppP/LprE"/>
</dbReference>
<gene>
    <name evidence="7" type="ORF">BHQ17_00105</name>
</gene>
<evidence type="ECO:0000256" key="1">
    <source>
        <dbReference type="ARBA" id="ARBA00022475"/>
    </source>
</evidence>
<evidence type="ECO:0000256" key="2">
    <source>
        <dbReference type="ARBA" id="ARBA00022729"/>
    </source>
</evidence>
<feature type="signal peptide" evidence="6">
    <location>
        <begin position="1"/>
        <end position="26"/>
    </location>
</feature>
<dbReference type="Pfam" id="PF14041">
    <property type="entry name" value="Lipoprotein_21"/>
    <property type="match status" value="1"/>
</dbReference>
<name>A0A1E3S4L7_9MYCO</name>
<reference evidence="8" key="1">
    <citation type="submission" date="2016-09" db="EMBL/GenBank/DDBJ databases">
        <authorList>
            <person name="Greninger A.L."/>
            <person name="Jerome K.R."/>
            <person name="Mcnair B."/>
            <person name="Wallis C."/>
            <person name="Fang F."/>
        </authorList>
    </citation>
    <scope>NUCLEOTIDE SEQUENCE [LARGE SCALE GENOMIC DNA]</scope>
    <source>
        <strain evidence="8">M7</strain>
    </source>
</reference>
<dbReference type="Proteomes" id="UP000094243">
    <property type="component" value="Unassembled WGS sequence"/>
</dbReference>
<keyword evidence="2 6" id="KW-0732">Signal</keyword>
<evidence type="ECO:0000256" key="6">
    <source>
        <dbReference type="SAM" id="SignalP"/>
    </source>
</evidence>
<keyword evidence="8" id="KW-1185">Reference proteome</keyword>
<evidence type="ECO:0000313" key="8">
    <source>
        <dbReference type="Proteomes" id="UP000094243"/>
    </source>
</evidence>
<keyword evidence="5" id="KW-0449">Lipoprotein</keyword>
<dbReference type="OrthoDB" id="4427395at2"/>
<comment type="caution">
    <text evidence="7">The sequence shown here is derived from an EMBL/GenBank/DDBJ whole genome shotgun (WGS) entry which is preliminary data.</text>
</comment>
<feature type="chain" id="PRO_5038455645" description="LppP/LprE family lipoprotein" evidence="6">
    <location>
        <begin position="27"/>
        <end position="157"/>
    </location>
</feature>
<keyword evidence="3" id="KW-0472">Membrane</keyword>
<dbReference type="AlphaFoldDB" id="A0A1E3S4L7"/>
<evidence type="ECO:0000256" key="5">
    <source>
        <dbReference type="ARBA" id="ARBA00023288"/>
    </source>
</evidence>
<evidence type="ECO:0000256" key="4">
    <source>
        <dbReference type="ARBA" id="ARBA00023139"/>
    </source>
</evidence>
<dbReference type="RefSeq" id="WP_069403193.1">
    <property type="nucleotide sequence ID" value="NZ_MIGZ01000001.1"/>
</dbReference>
<protein>
    <recommendedName>
        <fullName evidence="9">LppP/LprE family lipoprotein</fullName>
    </recommendedName>
</protein>
<evidence type="ECO:0000256" key="3">
    <source>
        <dbReference type="ARBA" id="ARBA00023136"/>
    </source>
</evidence>
<sequence length="157" mass="16615">MRFARLLGLLTMVLVAGGCGSSPPPAAPSTSASCSPSDAPSADVIAAEIGKLPAGQWRESGRGHTVDCRLHWVVVTSGDADDSPQQVLFFEHQRPLGTPTPQPRPYISVMPTGNETAVLQYRWRQGDDPACCPTGIGNVRFRVVDGRLTAVDPIPGP</sequence>
<accession>A0A1E3S4L7</accession>
<keyword evidence="4" id="KW-0564">Palmitate</keyword>
<evidence type="ECO:0008006" key="9">
    <source>
        <dbReference type="Google" id="ProtNLM"/>
    </source>
</evidence>
<evidence type="ECO:0000313" key="7">
    <source>
        <dbReference type="EMBL" id="ODQ96612.1"/>
    </source>
</evidence>
<dbReference type="EMBL" id="MIGZ01000001">
    <property type="protein sequence ID" value="ODQ96612.1"/>
    <property type="molecule type" value="Genomic_DNA"/>
</dbReference>
<dbReference type="PROSITE" id="PS51257">
    <property type="entry name" value="PROKAR_LIPOPROTEIN"/>
    <property type="match status" value="1"/>
</dbReference>
<proteinExistence type="predicted"/>
<organism evidence="7 8">
    <name type="scientific">Mycolicibacterium holsaticum</name>
    <dbReference type="NCBI Taxonomy" id="152142"/>
    <lineage>
        <taxon>Bacteria</taxon>
        <taxon>Bacillati</taxon>
        <taxon>Actinomycetota</taxon>
        <taxon>Actinomycetes</taxon>
        <taxon>Mycobacteriales</taxon>
        <taxon>Mycobacteriaceae</taxon>
        <taxon>Mycolicibacterium</taxon>
    </lineage>
</organism>